<protein>
    <submittedName>
        <fullName evidence="1">Uncharacterized protein</fullName>
    </submittedName>
</protein>
<dbReference type="RefSeq" id="WP_113056110.1">
    <property type="nucleotide sequence ID" value="NZ_QEVW01000026.1"/>
</dbReference>
<organism evidence="1 2">
    <name type="scientific">Paenibacillus taichungensis</name>
    <dbReference type="NCBI Taxonomy" id="484184"/>
    <lineage>
        <taxon>Bacteria</taxon>
        <taxon>Bacillati</taxon>
        <taxon>Bacillota</taxon>
        <taxon>Bacilli</taxon>
        <taxon>Bacillales</taxon>
        <taxon>Paenibacillaceae</taxon>
        <taxon>Paenibacillus</taxon>
    </lineage>
</organism>
<reference evidence="1 2" key="1">
    <citation type="submission" date="2018-04" db="EMBL/GenBank/DDBJ databases">
        <title>Paenibacillus taichungensis Genome sequencing and assembly.</title>
        <authorList>
            <person name="Xu J."/>
            <person name="Rensing C."/>
            <person name="Mazhar H.S."/>
        </authorList>
    </citation>
    <scope>NUCLEOTIDE SEQUENCE [LARGE SCALE GENOMIC DNA]</scope>
    <source>
        <strain evidence="1 2">NC1</strain>
    </source>
</reference>
<proteinExistence type="predicted"/>
<evidence type="ECO:0000313" key="2">
    <source>
        <dbReference type="Proteomes" id="UP000250642"/>
    </source>
</evidence>
<name>A0A329QDS0_9BACL</name>
<dbReference type="InterPro" id="IPR036736">
    <property type="entry name" value="ACP-like_sf"/>
</dbReference>
<dbReference type="EMBL" id="QEVW01000026">
    <property type="protein sequence ID" value="RAW10141.1"/>
    <property type="molecule type" value="Genomic_DNA"/>
</dbReference>
<gene>
    <name evidence="1" type="ORF">DC345_29170</name>
</gene>
<dbReference type="AlphaFoldDB" id="A0A329QDS0"/>
<evidence type="ECO:0000313" key="1">
    <source>
        <dbReference type="EMBL" id="RAW10141.1"/>
    </source>
</evidence>
<dbReference type="Proteomes" id="UP000250642">
    <property type="component" value="Unassembled WGS sequence"/>
</dbReference>
<sequence length="473" mass="54875">MISQPFQPTMDIPYYYPCNFPLIHEILQRQGSISSLGLLASSRLYSLTSCSDRGLIKPYFHKLDYEEPMWEVLGEREFDSFEQGKAYIRERLENEGILVVTGTSYCLPYGEDYRNPEYIHKLVKQDSRLHLVDHWLAVYGMDEEQFYVYDPVPSKYMGAVSSTDFQEFWKGNKNISELEIARRKETLRTYGTMEIRAVETLDAAGYRNMLRSALATQAHEFIAGRTIWQGNRSYYFGQAVTSQLLQRLHPDAEVDREQEKAISAFLFDMRWSRYFFRDLLEEAAEWLDSPHDQYVEEFGAMIARWEQAHKLLQIARMKRSPEWREQLTVIIEQLAADELRWYEALMTTHQHADRFRQIPSTVENPAPTPSHREVIERIVLDSCHEINRYHNASIPLEHGLQAPLYGSRGRLDSLELVTLLAVVEQGVEDTFGIGITLAELAAASMPESPYRTVESLVKYLEGQLKHCSKDDEG</sequence>
<accession>A0A329QDS0</accession>
<dbReference type="Gene3D" id="1.10.1200.10">
    <property type="entry name" value="ACP-like"/>
    <property type="match status" value="1"/>
</dbReference>
<comment type="caution">
    <text evidence="1">The sequence shown here is derived from an EMBL/GenBank/DDBJ whole genome shotgun (WGS) entry which is preliminary data.</text>
</comment>